<protein>
    <submittedName>
        <fullName evidence="1">Uncharacterized protein</fullName>
    </submittedName>
</protein>
<dbReference type="Proteomes" id="UP000236738">
    <property type="component" value="Unassembled WGS sequence"/>
</dbReference>
<dbReference type="EMBL" id="FNUS01000005">
    <property type="protein sequence ID" value="SEG42715.1"/>
    <property type="molecule type" value="Genomic_DNA"/>
</dbReference>
<evidence type="ECO:0000313" key="1">
    <source>
        <dbReference type="EMBL" id="SEG42715.1"/>
    </source>
</evidence>
<name>A0A1H6A3R8_9FLAO</name>
<evidence type="ECO:0000313" key="2">
    <source>
        <dbReference type="Proteomes" id="UP000236738"/>
    </source>
</evidence>
<dbReference type="AlphaFoldDB" id="A0A1H6A3R8"/>
<gene>
    <name evidence="1" type="ORF">SAMN05421847_2325</name>
</gene>
<dbReference type="OrthoDB" id="8477782at2"/>
<proteinExistence type="predicted"/>
<keyword evidence="2" id="KW-1185">Reference proteome</keyword>
<organism evidence="1 2">
    <name type="scientific">Halpernia humi</name>
    <dbReference type="NCBI Taxonomy" id="493375"/>
    <lineage>
        <taxon>Bacteria</taxon>
        <taxon>Pseudomonadati</taxon>
        <taxon>Bacteroidota</taxon>
        <taxon>Flavobacteriia</taxon>
        <taxon>Flavobacteriales</taxon>
        <taxon>Weeksellaceae</taxon>
        <taxon>Chryseobacterium group</taxon>
        <taxon>Halpernia</taxon>
    </lineage>
</organism>
<dbReference type="RefSeq" id="WP_103914187.1">
    <property type="nucleotide sequence ID" value="NZ_FNUS01000005.1"/>
</dbReference>
<accession>A0A1H6A3R8</accession>
<sequence>MIKSVFIIGTEHQMLQVKEAINYFQFKSEDYIVLFFSKENDTIWTDQKINQYNIRNFHLLDNWVFKDVFLKRDRPISYINLLEKLKKNAVENLFFSQYKNDSSLLAIKILNPKNVILMDEGTASIKIASERSKNINRNVKRKLIFKSLIYGKTLKYPTGLTYFTQYDLHLPNTKTDKSIKYKFTKIDNKCEVDANLIFLLGSSVSELNLVSENYYFGILNKIISQHKKEKLIYFSHRKENALKLEEIEKLGFEVVKNKEPFENLFGKLEIIPVILYSFYSPILPNLSKLYKNTPKKMIIKLEDREINFNNDIISKIYDEYEKDSNINIVDFYRLNNEL</sequence>
<reference evidence="2" key="1">
    <citation type="submission" date="2016-10" db="EMBL/GenBank/DDBJ databases">
        <authorList>
            <person name="Varghese N."/>
            <person name="Submissions S."/>
        </authorList>
    </citation>
    <scope>NUCLEOTIDE SEQUENCE [LARGE SCALE GENOMIC DNA]</scope>
    <source>
        <strain evidence="2">DSM 21580</strain>
    </source>
</reference>